<dbReference type="InterPro" id="IPR006108">
    <property type="entry name" value="3HC_DH_C"/>
</dbReference>
<reference evidence="7 8" key="1">
    <citation type="journal article" date="2016" name="Front. Microbiol.">
        <title>Comparative Genomics Analysis of Streptomyces Species Reveals Their Adaptation to the Marine Environment and Their Diversity at the Genomic Level.</title>
        <authorList>
            <person name="Tian X."/>
            <person name="Zhang Z."/>
            <person name="Yang T."/>
            <person name="Chen M."/>
            <person name="Li J."/>
            <person name="Chen F."/>
            <person name="Yang J."/>
            <person name="Li W."/>
            <person name="Zhang B."/>
            <person name="Zhang Z."/>
            <person name="Wu J."/>
            <person name="Zhang C."/>
            <person name="Long L."/>
            <person name="Xiao J."/>
        </authorList>
    </citation>
    <scope>NUCLEOTIDE SEQUENCE [LARGE SCALE GENOMIC DNA]</scope>
    <source>
        <strain evidence="7 8">SCSIO 02100</strain>
    </source>
</reference>
<evidence type="ECO:0000313" key="7">
    <source>
        <dbReference type="EMBL" id="OEV03298.1"/>
    </source>
</evidence>
<dbReference type="EMBL" id="LJGU01000121">
    <property type="protein sequence ID" value="OEV03298.1"/>
    <property type="molecule type" value="Genomic_DNA"/>
</dbReference>
<organism evidence="7 8">
    <name type="scientific">Streptomyces oceani</name>
    <dbReference type="NCBI Taxonomy" id="1075402"/>
    <lineage>
        <taxon>Bacteria</taxon>
        <taxon>Bacillati</taxon>
        <taxon>Actinomycetota</taxon>
        <taxon>Actinomycetes</taxon>
        <taxon>Kitasatosporales</taxon>
        <taxon>Streptomycetaceae</taxon>
        <taxon>Streptomyces</taxon>
    </lineage>
</organism>
<feature type="domain" description="3-hydroxyacyl-CoA dehydrogenase C-terminal" evidence="5">
    <location>
        <begin position="196"/>
        <end position="292"/>
    </location>
</feature>
<dbReference type="PANTHER" id="PTHR48075">
    <property type="entry name" value="3-HYDROXYACYL-COA DEHYDROGENASE FAMILY PROTEIN"/>
    <property type="match status" value="1"/>
</dbReference>
<evidence type="ECO:0000259" key="6">
    <source>
        <dbReference type="Pfam" id="PF02737"/>
    </source>
</evidence>
<dbReference type="PANTHER" id="PTHR48075:SF9">
    <property type="entry name" value="3-HYDROXYBUTYRYL-COA DEHYDROGENASE"/>
    <property type="match status" value="1"/>
</dbReference>
<accession>A0A1E7KH80</accession>
<dbReference type="InterPro" id="IPR008927">
    <property type="entry name" value="6-PGluconate_DH-like_C_sf"/>
</dbReference>
<dbReference type="SUPFAM" id="SSF51735">
    <property type="entry name" value="NAD(P)-binding Rossmann-fold domains"/>
    <property type="match status" value="1"/>
</dbReference>
<comment type="pathway">
    <text evidence="1">Lipid metabolism; butanoate metabolism.</text>
</comment>
<dbReference type="Proteomes" id="UP000176101">
    <property type="component" value="Unassembled WGS sequence"/>
</dbReference>
<name>A0A1E7KH80_9ACTN</name>
<dbReference type="STRING" id="1075402.AN216_12140"/>
<dbReference type="GO" id="GO:0008691">
    <property type="term" value="F:3-hydroxybutyryl-CoA dehydrogenase activity"/>
    <property type="evidence" value="ECO:0007669"/>
    <property type="project" value="TreeGrafter"/>
</dbReference>
<keyword evidence="8" id="KW-1185">Reference proteome</keyword>
<comment type="similarity">
    <text evidence="2">Belongs to the 3-hydroxyacyl-CoA dehydrogenase family.</text>
</comment>
<evidence type="ECO:0000313" key="8">
    <source>
        <dbReference type="Proteomes" id="UP000176101"/>
    </source>
</evidence>
<feature type="site" description="Important for catalytic activity" evidence="4">
    <location>
        <position position="149"/>
    </location>
</feature>
<protein>
    <submittedName>
        <fullName evidence="7">3-hydroxybutyryl-CoA dehydrogenase</fullName>
    </submittedName>
</protein>
<dbReference type="Gene3D" id="1.10.1040.10">
    <property type="entry name" value="N-(1-d-carboxylethyl)-l-norvaline Dehydrogenase, domain 2"/>
    <property type="match status" value="1"/>
</dbReference>
<dbReference type="InterPro" id="IPR022694">
    <property type="entry name" value="3-OHacyl-CoA_DH"/>
</dbReference>
<dbReference type="Pfam" id="PF02737">
    <property type="entry name" value="3HCDH_N"/>
    <property type="match status" value="1"/>
</dbReference>
<evidence type="ECO:0000256" key="2">
    <source>
        <dbReference type="ARBA" id="ARBA00009463"/>
    </source>
</evidence>
<dbReference type="PATRIC" id="fig|1075402.3.peg.2634"/>
<dbReference type="NCBIfam" id="NF005875">
    <property type="entry name" value="PRK07819.1"/>
    <property type="match status" value="1"/>
</dbReference>
<dbReference type="Gene3D" id="3.40.50.720">
    <property type="entry name" value="NAD(P)-binding Rossmann-like Domain"/>
    <property type="match status" value="1"/>
</dbReference>
<comment type="caution">
    <text evidence="7">The sequence shown here is derived from an EMBL/GenBank/DDBJ whole genome shotgun (WGS) entry which is preliminary data.</text>
</comment>
<dbReference type="GO" id="GO:0070403">
    <property type="term" value="F:NAD+ binding"/>
    <property type="evidence" value="ECO:0007669"/>
    <property type="project" value="InterPro"/>
</dbReference>
<dbReference type="GO" id="GO:0006635">
    <property type="term" value="P:fatty acid beta-oxidation"/>
    <property type="evidence" value="ECO:0007669"/>
    <property type="project" value="TreeGrafter"/>
</dbReference>
<evidence type="ECO:0000256" key="3">
    <source>
        <dbReference type="ARBA" id="ARBA00023002"/>
    </source>
</evidence>
<evidence type="ECO:0000256" key="4">
    <source>
        <dbReference type="PIRSR" id="PIRSR000105-1"/>
    </source>
</evidence>
<dbReference type="InterPro" id="IPR006176">
    <property type="entry name" value="3-OHacyl-CoA_DH_NAD-bd"/>
</dbReference>
<dbReference type="Pfam" id="PF00725">
    <property type="entry name" value="3HCDH"/>
    <property type="match status" value="1"/>
</dbReference>
<dbReference type="PIRSF" id="PIRSF000105">
    <property type="entry name" value="HCDH"/>
    <property type="match status" value="1"/>
</dbReference>
<dbReference type="AlphaFoldDB" id="A0A1E7KH80"/>
<dbReference type="SUPFAM" id="SSF48179">
    <property type="entry name" value="6-phosphogluconate dehydrogenase C-terminal domain-like"/>
    <property type="match status" value="1"/>
</dbReference>
<proteinExistence type="inferred from homology"/>
<dbReference type="RefSeq" id="WP_070196664.1">
    <property type="nucleotide sequence ID" value="NZ_LJGU01000121.1"/>
</dbReference>
<evidence type="ECO:0000256" key="1">
    <source>
        <dbReference type="ARBA" id="ARBA00005086"/>
    </source>
</evidence>
<evidence type="ECO:0000259" key="5">
    <source>
        <dbReference type="Pfam" id="PF00725"/>
    </source>
</evidence>
<sequence length="293" mass="31734">MTEHLSACPSIHRIGVVGCGLMGLGIIELCARAGLDVVGTVRSPSAVEQRRARLEDSLANAAHRGKITEDEVLACLERVHFTTDLLDLADRQFVIESITENRAVKTELFTELDKIVEDPEAVLASTTSSLSIMGMGRTTNRPTHVLGVHFFSPAQTVPLVELIPSLHTDASVVDRAADFLTGPLGKEVIRSTDRTGFVVNTLLVPYLLSAVRMVESGFATPEVIDQGMRRGCGHPIGPLKLVDLIGMDVIASVANALYEEFKEPLYAPPPLLRRMVEGGLLGKKSGRGFYTYT</sequence>
<dbReference type="OrthoDB" id="3229174at2"/>
<keyword evidence="3" id="KW-0560">Oxidoreductase</keyword>
<gene>
    <name evidence="7" type="ORF">AN216_12140</name>
</gene>
<feature type="domain" description="3-hydroxyacyl-CoA dehydrogenase NAD binding" evidence="6">
    <location>
        <begin position="14"/>
        <end position="192"/>
    </location>
</feature>
<dbReference type="InterPro" id="IPR036291">
    <property type="entry name" value="NAD(P)-bd_dom_sf"/>
</dbReference>
<dbReference type="InterPro" id="IPR013328">
    <property type="entry name" value="6PGD_dom2"/>
</dbReference>